<dbReference type="Proteomes" id="UP000225706">
    <property type="component" value="Unassembled WGS sequence"/>
</dbReference>
<evidence type="ECO:0000256" key="2">
    <source>
        <dbReference type="ARBA" id="ARBA00022692"/>
    </source>
</evidence>
<evidence type="ECO:0000256" key="1">
    <source>
        <dbReference type="ARBA" id="ARBA00004141"/>
    </source>
</evidence>
<keyword evidence="9" id="KW-1185">Reference proteome</keyword>
<evidence type="ECO:0000313" key="8">
    <source>
        <dbReference type="EMBL" id="PFX24452.1"/>
    </source>
</evidence>
<dbReference type="Gene3D" id="1.20.1070.10">
    <property type="entry name" value="Rhodopsin 7-helix transmembrane proteins"/>
    <property type="match status" value="1"/>
</dbReference>
<dbReference type="STRING" id="50429.A0A2B4S7G3"/>
<sequence>MKMGSSTTSEYGLNATAIVGCGISLFFCVVSTIAFIFFRPRTESFLIKQHLILAVGLTQVVLLLTITAYRKEEGCQAMSVILHYSISSCFSWCLVDSLFLYFTHTNSFHPLRKNIYYLLLGWGFPVTVIAISLAIGFKSSGQSEPVLSIYYCWPSDHILWALVVPCLLIATLNLMILSVVLHHLRQPSYDICARAVLEKRYTRYGIRTNSIMLVGLCLGWIFGILSFRELNDVRFQLSFGLINGLQGIFLFFFHCVLNIDIKGYYQSGVHRCSHEDGCLTDRERSKRSNPPTHAQDLQAGSRRKVSSRSPVTDHVPLISVRAQTKSPQKEGSSRSQSSEPRNDPRPLEVTVVSKVESEPEVKRETSERPQKPDHDAYLSLPGTPEPHIPKVNVKETKRKSLPPELTPRKSSKNEVEGISKSATIASLASYTTPAADSEIYQLPQTEHLKVHSKVEKSHSEPMFPPLNDQTKPTNKQPASPVHSSTDTRKLSVQSSASTGGSGERKPRRTSRGTHQGASLNELESLFSNPVYVKPQRPSVSSLHGPRDGRERKHSYEMAQRPGSRTSSRNTEETML</sequence>
<feature type="transmembrane region" description="Helical" evidence="6">
    <location>
        <begin position="237"/>
        <end position="257"/>
    </location>
</feature>
<name>A0A2B4S7G3_STYPI</name>
<evidence type="ECO:0000259" key="7">
    <source>
        <dbReference type="PROSITE" id="PS50261"/>
    </source>
</evidence>
<dbReference type="GO" id="GO:0007166">
    <property type="term" value="P:cell surface receptor signaling pathway"/>
    <property type="evidence" value="ECO:0007669"/>
    <property type="project" value="InterPro"/>
</dbReference>
<feature type="transmembrane region" description="Helical" evidence="6">
    <location>
        <begin position="204"/>
        <end position="225"/>
    </location>
</feature>
<dbReference type="Pfam" id="PF00002">
    <property type="entry name" value="7tm_2"/>
    <property type="match status" value="1"/>
</dbReference>
<comment type="subcellular location">
    <subcellularLocation>
        <location evidence="1">Membrane</location>
        <topology evidence="1">Multi-pass membrane protein</topology>
    </subcellularLocation>
</comment>
<dbReference type="PRINTS" id="PR00249">
    <property type="entry name" value="GPCRSECRETIN"/>
</dbReference>
<feature type="transmembrane region" description="Helical" evidence="6">
    <location>
        <begin position="12"/>
        <end position="38"/>
    </location>
</feature>
<keyword evidence="4 6" id="KW-0472">Membrane</keyword>
<comment type="caution">
    <text evidence="8">The sequence shown here is derived from an EMBL/GenBank/DDBJ whole genome shotgun (WGS) entry which is preliminary data.</text>
</comment>
<protein>
    <submittedName>
        <fullName evidence="8">Putative G-protein coupled receptor 133</fullName>
    </submittedName>
</protein>
<dbReference type="GO" id="GO:0005886">
    <property type="term" value="C:plasma membrane"/>
    <property type="evidence" value="ECO:0007669"/>
    <property type="project" value="TreeGrafter"/>
</dbReference>
<evidence type="ECO:0000256" key="6">
    <source>
        <dbReference type="SAM" id="Phobius"/>
    </source>
</evidence>
<accession>A0A2B4S7G3</accession>
<dbReference type="OrthoDB" id="5967113at2759"/>
<feature type="transmembrane region" description="Helical" evidence="6">
    <location>
        <begin position="50"/>
        <end position="69"/>
    </location>
</feature>
<reference evidence="9" key="1">
    <citation type="journal article" date="2017" name="bioRxiv">
        <title>Comparative analysis of the genomes of Stylophora pistillata and Acropora digitifera provides evidence for extensive differences between species of corals.</title>
        <authorList>
            <person name="Voolstra C.R."/>
            <person name="Li Y."/>
            <person name="Liew Y.J."/>
            <person name="Baumgarten S."/>
            <person name="Zoccola D."/>
            <person name="Flot J.-F."/>
            <person name="Tambutte S."/>
            <person name="Allemand D."/>
            <person name="Aranda M."/>
        </authorList>
    </citation>
    <scope>NUCLEOTIDE SEQUENCE [LARGE SCALE GENOMIC DNA]</scope>
</reference>
<feature type="transmembrane region" description="Helical" evidence="6">
    <location>
        <begin position="157"/>
        <end position="184"/>
    </location>
</feature>
<keyword evidence="2 6" id="KW-0812">Transmembrane</keyword>
<evidence type="ECO:0000256" key="5">
    <source>
        <dbReference type="SAM" id="MobiDB-lite"/>
    </source>
</evidence>
<feature type="region of interest" description="Disordered" evidence="5">
    <location>
        <begin position="450"/>
        <end position="575"/>
    </location>
</feature>
<dbReference type="EMBL" id="LSMT01000176">
    <property type="protein sequence ID" value="PFX24452.1"/>
    <property type="molecule type" value="Genomic_DNA"/>
</dbReference>
<feature type="compositionally biased region" description="Polar residues" evidence="5">
    <location>
        <begin position="467"/>
        <end position="498"/>
    </location>
</feature>
<proteinExistence type="predicted"/>
<dbReference type="AlphaFoldDB" id="A0A2B4S7G3"/>
<dbReference type="InterPro" id="IPR000832">
    <property type="entry name" value="GPCR_2_secretin-like"/>
</dbReference>
<dbReference type="InterPro" id="IPR017981">
    <property type="entry name" value="GPCR_2-like_7TM"/>
</dbReference>
<gene>
    <name evidence="8" type="primary">GPR133</name>
    <name evidence="8" type="ORF">AWC38_SpisGene10943</name>
</gene>
<feature type="compositionally biased region" description="Basic and acidic residues" evidence="5">
    <location>
        <begin position="544"/>
        <end position="555"/>
    </location>
</feature>
<feature type="compositionally biased region" description="Basic and acidic residues" evidence="5">
    <location>
        <begin position="450"/>
        <end position="459"/>
    </location>
</feature>
<evidence type="ECO:0000313" key="9">
    <source>
        <dbReference type="Proteomes" id="UP000225706"/>
    </source>
</evidence>
<dbReference type="PROSITE" id="PS51257">
    <property type="entry name" value="PROKAR_LIPOPROTEIN"/>
    <property type="match status" value="1"/>
</dbReference>
<feature type="compositionally biased region" description="Basic and acidic residues" evidence="5">
    <location>
        <begin position="355"/>
        <end position="376"/>
    </location>
</feature>
<feature type="transmembrane region" description="Helical" evidence="6">
    <location>
        <begin position="115"/>
        <end position="137"/>
    </location>
</feature>
<organism evidence="8 9">
    <name type="scientific">Stylophora pistillata</name>
    <name type="common">Smooth cauliflower coral</name>
    <dbReference type="NCBI Taxonomy" id="50429"/>
    <lineage>
        <taxon>Eukaryota</taxon>
        <taxon>Metazoa</taxon>
        <taxon>Cnidaria</taxon>
        <taxon>Anthozoa</taxon>
        <taxon>Hexacorallia</taxon>
        <taxon>Scleractinia</taxon>
        <taxon>Astrocoeniina</taxon>
        <taxon>Pocilloporidae</taxon>
        <taxon>Stylophora</taxon>
    </lineage>
</organism>
<feature type="transmembrane region" description="Helical" evidence="6">
    <location>
        <begin position="81"/>
        <end position="103"/>
    </location>
</feature>
<feature type="domain" description="G-protein coupled receptors family 2 profile 2" evidence="7">
    <location>
        <begin position="13"/>
        <end position="258"/>
    </location>
</feature>
<dbReference type="PANTHER" id="PTHR12011:SF347">
    <property type="entry name" value="FI21270P1-RELATED"/>
    <property type="match status" value="1"/>
</dbReference>
<dbReference type="GO" id="GO:0004930">
    <property type="term" value="F:G protein-coupled receptor activity"/>
    <property type="evidence" value="ECO:0007669"/>
    <property type="project" value="InterPro"/>
</dbReference>
<dbReference type="PROSITE" id="PS50261">
    <property type="entry name" value="G_PROTEIN_RECEP_F2_4"/>
    <property type="match status" value="1"/>
</dbReference>
<keyword evidence="3 6" id="KW-1133">Transmembrane helix</keyword>
<keyword evidence="8" id="KW-0675">Receptor</keyword>
<evidence type="ECO:0000256" key="4">
    <source>
        <dbReference type="ARBA" id="ARBA00023136"/>
    </source>
</evidence>
<dbReference type="PANTHER" id="PTHR12011">
    <property type="entry name" value="ADHESION G-PROTEIN COUPLED RECEPTOR"/>
    <property type="match status" value="1"/>
</dbReference>
<evidence type="ECO:0000256" key="3">
    <source>
        <dbReference type="ARBA" id="ARBA00022989"/>
    </source>
</evidence>
<feature type="region of interest" description="Disordered" evidence="5">
    <location>
        <begin position="280"/>
        <end position="420"/>
    </location>
</feature>